<dbReference type="GO" id="GO:0006508">
    <property type="term" value="P:proteolysis"/>
    <property type="evidence" value="ECO:0007669"/>
    <property type="project" value="InterPro"/>
</dbReference>
<dbReference type="PANTHER" id="PTHR30023:SF0">
    <property type="entry name" value="PENICILLIN-SENSITIVE CARBOXYPEPTIDASE A"/>
    <property type="match status" value="1"/>
</dbReference>
<dbReference type="Pfam" id="PF02113">
    <property type="entry name" value="Peptidase_S13"/>
    <property type="match status" value="1"/>
</dbReference>
<sequence>MVRHQHKGWGIGLAATVLFTLPAQAQSSPAAVCPDALGATIANITNHPRFERARWGILIQPIDSEQPLYAREAQQFFLPASNAKLLTTAAALTRLGPNLQVQTQFFGRGVAPRLNHLRVVGQADPSLTEAQLTGIAQQLNRQGVRHIETLIADQRLVRGPAIIPFWEWEDVQYGYGAPVNALILERNVVRINVTPRAVGEPLLLDWVNPETAMGWELVNQTRTVPTTQPEVLEVERDWNRKQLIVVGQLHAGAPSEVLEAAVPYPGQHFLERLQQILAAQEITVDRIQLLPNDSEAVPTENETLLHQIQSPSVAELLPEINRNSNNLYAEALLRIMGAQSVASGTATLKADANTADQGQATLRSTLSALGVDERGYTLFDGAGISRQNLVAPTAIVQTLKAMAQSEHRELFRSSLGISGPEGSLQNRFGETFPGKLAAKTGTMRGISTLSGYLDPPEYDPLVFSIFVNQSNLPHGELREAVDAIVTTLANLQPCEGVPAVENP</sequence>
<comment type="caution">
    <text evidence="4">The sequence shown here is derived from an EMBL/GenBank/DDBJ whole genome shotgun (WGS) entry which is preliminary data.</text>
</comment>
<dbReference type="RefSeq" id="WP_161823748.1">
    <property type="nucleotide sequence ID" value="NZ_WVIC01000002.1"/>
</dbReference>
<dbReference type="EC" id="3.4.16.4" evidence="4"/>
<name>A0A8K1ZWC3_9CYAN</name>
<dbReference type="PANTHER" id="PTHR30023">
    <property type="entry name" value="D-ALANYL-D-ALANINE CARBOXYPEPTIDASE"/>
    <property type="match status" value="1"/>
</dbReference>
<evidence type="ECO:0000256" key="1">
    <source>
        <dbReference type="ARBA" id="ARBA00006096"/>
    </source>
</evidence>
<dbReference type="SUPFAM" id="SSF56601">
    <property type="entry name" value="beta-lactamase/transpeptidase-like"/>
    <property type="match status" value="1"/>
</dbReference>
<dbReference type="Gene3D" id="3.40.710.10">
    <property type="entry name" value="DD-peptidase/beta-lactamase superfamily"/>
    <property type="match status" value="2"/>
</dbReference>
<dbReference type="InterPro" id="IPR000667">
    <property type="entry name" value="Peptidase_S13"/>
</dbReference>
<comment type="similarity">
    <text evidence="1">Belongs to the peptidase S13 family.</text>
</comment>
<dbReference type="InterPro" id="IPR012338">
    <property type="entry name" value="Beta-lactam/transpept-like"/>
</dbReference>
<keyword evidence="4" id="KW-0121">Carboxypeptidase</keyword>
<gene>
    <name evidence="4" type="primary">dacB</name>
    <name evidence="4" type="ORF">GS597_01835</name>
</gene>
<dbReference type="GO" id="GO:0009002">
    <property type="term" value="F:serine-type D-Ala-D-Ala carboxypeptidase activity"/>
    <property type="evidence" value="ECO:0007669"/>
    <property type="project" value="UniProtKB-EC"/>
</dbReference>
<dbReference type="GO" id="GO:0000270">
    <property type="term" value="P:peptidoglycan metabolic process"/>
    <property type="evidence" value="ECO:0007669"/>
    <property type="project" value="TreeGrafter"/>
</dbReference>
<dbReference type="Gene3D" id="3.50.80.20">
    <property type="entry name" value="D-Ala-D-Ala carboxypeptidase C, peptidase S13"/>
    <property type="match status" value="1"/>
</dbReference>
<dbReference type="PRINTS" id="PR00922">
    <property type="entry name" value="DADACBPTASE3"/>
</dbReference>
<feature type="chain" id="PRO_5035478485" evidence="3">
    <location>
        <begin position="26"/>
        <end position="503"/>
    </location>
</feature>
<keyword evidence="2 4" id="KW-0378">Hydrolase</keyword>
<proteinExistence type="inferred from homology"/>
<evidence type="ECO:0000256" key="2">
    <source>
        <dbReference type="ARBA" id="ARBA00022801"/>
    </source>
</evidence>
<keyword evidence="3" id="KW-0732">Signal</keyword>
<accession>A0A8K1ZWC3</accession>
<dbReference type="EMBL" id="WVIC01000002">
    <property type="protein sequence ID" value="NCJ05276.1"/>
    <property type="molecule type" value="Genomic_DNA"/>
</dbReference>
<feature type="signal peptide" evidence="3">
    <location>
        <begin position="1"/>
        <end position="25"/>
    </location>
</feature>
<dbReference type="NCBIfam" id="TIGR00666">
    <property type="entry name" value="PBP4"/>
    <property type="match status" value="1"/>
</dbReference>
<dbReference type="AlphaFoldDB" id="A0A8K1ZWC3"/>
<keyword evidence="4" id="KW-0645">Protease</keyword>
<protein>
    <submittedName>
        <fullName evidence="4">D-alanyl-D-alanine carboxypeptidase/D-alanyl-D-alanine-endopeptidase</fullName>
        <ecNumber evidence="4">3.4.16.4</ecNumber>
    </submittedName>
</protein>
<organism evidence="4 5">
    <name type="scientific">Petrachloros mirabilis ULC683</name>
    <dbReference type="NCBI Taxonomy" id="2781853"/>
    <lineage>
        <taxon>Bacteria</taxon>
        <taxon>Bacillati</taxon>
        <taxon>Cyanobacteriota</taxon>
        <taxon>Cyanophyceae</taxon>
        <taxon>Synechococcales</taxon>
        <taxon>Petrachlorosaceae</taxon>
        <taxon>Petrachloros</taxon>
        <taxon>Petrachloros mirabilis</taxon>
    </lineage>
</organism>
<reference evidence="4" key="1">
    <citation type="submission" date="2019-12" db="EMBL/GenBank/DDBJ databases">
        <title>High-Quality draft genome sequences of three cyanobacteria isolated from the limestone walls of the Old Cathedral of Coimbra.</title>
        <authorList>
            <person name="Tiago I."/>
            <person name="Soares F."/>
            <person name="Portugal A."/>
        </authorList>
    </citation>
    <scope>NUCLEOTIDE SEQUENCE [LARGE SCALE GENOMIC DNA]</scope>
    <source>
        <strain evidence="4">C</strain>
    </source>
</reference>
<evidence type="ECO:0000256" key="3">
    <source>
        <dbReference type="SAM" id="SignalP"/>
    </source>
</evidence>
<keyword evidence="5" id="KW-1185">Reference proteome</keyword>
<evidence type="ECO:0000313" key="4">
    <source>
        <dbReference type="EMBL" id="NCJ05276.1"/>
    </source>
</evidence>
<dbReference type="Proteomes" id="UP000607397">
    <property type="component" value="Unassembled WGS sequence"/>
</dbReference>
<evidence type="ECO:0000313" key="5">
    <source>
        <dbReference type="Proteomes" id="UP000607397"/>
    </source>
</evidence>